<dbReference type="CDD" id="cd03225">
    <property type="entry name" value="ABC_cobalt_CbiO_domain1"/>
    <property type="match status" value="2"/>
</dbReference>
<dbReference type="Gene3D" id="3.40.50.300">
    <property type="entry name" value="P-loop containing nucleotide triphosphate hydrolases"/>
    <property type="match status" value="2"/>
</dbReference>
<proteinExistence type="inferred from homology"/>
<protein>
    <submittedName>
        <fullName evidence="9">Energy-coupling factor transport system ATP-binding protein</fullName>
    </submittedName>
</protein>
<evidence type="ECO:0000256" key="5">
    <source>
        <dbReference type="ARBA" id="ARBA00022840"/>
    </source>
</evidence>
<dbReference type="AlphaFoldDB" id="A0A2V3W689"/>
<organism evidence="9 10">
    <name type="scientific">Streptohalobacillus salinus</name>
    <dbReference type="NCBI Taxonomy" id="621096"/>
    <lineage>
        <taxon>Bacteria</taxon>
        <taxon>Bacillati</taxon>
        <taxon>Bacillota</taxon>
        <taxon>Bacilli</taxon>
        <taxon>Bacillales</taxon>
        <taxon>Bacillaceae</taxon>
        <taxon>Streptohalobacillus</taxon>
    </lineage>
</organism>
<dbReference type="GO" id="GO:0043190">
    <property type="term" value="C:ATP-binding cassette (ABC) transporter complex"/>
    <property type="evidence" value="ECO:0007669"/>
    <property type="project" value="TreeGrafter"/>
</dbReference>
<keyword evidence="4" id="KW-0547">Nucleotide-binding</keyword>
<dbReference type="PANTHER" id="PTHR43553:SF21">
    <property type="entry name" value="ABC TRANSPORTER ATP-BINDING PROTEIN MA_1418-RELATED"/>
    <property type="match status" value="1"/>
</dbReference>
<dbReference type="InterPro" id="IPR003593">
    <property type="entry name" value="AAA+_ATPase"/>
</dbReference>
<evidence type="ECO:0000313" key="10">
    <source>
        <dbReference type="Proteomes" id="UP000247922"/>
    </source>
</evidence>
<evidence type="ECO:0000256" key="3">
    <source>
        <dbReference type="ARBA" id="ARBA00022475"/>
    </source>
</evidence>
<evidence type="ECO:0000256" key="1">
    <source>
        <dbReference type="ARBA" id="ARBA00005417"/>
    </source>
</evidence>
<evidence type="ECO:0000259" key="8">
    <source>
        <dbReference type="PROSITE" id="PS50893"/>
    </source>
</evidence>
<dbReference type="InterPro" id="IPR003439">
    <property type="entry name" value="ABC_transporter-like_ATP-bd"/>
</dbReference>
<keyword evidence="2" id="KW-0813">Transport</keyword>
<feature type="domain" description="ABC transporter" evidence="8">
    <location>
        <begin position="295"/>
        <end position="530"/>
    </location>
</feature>
<comment type="similarity">
    <text evidence="1">Belongs to the ABC transporter superfamily.</text>
</comment>
<evidence type="ECO:0000256" key="7">
    <source>
        <dbReference type="ARBA" id="ARBA00023136"/>
    </source>
</evidence>
<gene>
    <name evidence="9" type="ORF">DES38_10975</name>
</gene>
<dbReference type="EMBL" id="QJJR01000009">
    <property type="protein sequence ID" value="PXW89837.1"/>
    <property type="molecule type" value="Genomic_DNA"/>
</dbReference>
<dbReference type="InterPro" id="IPR015856">
    <property type="entry name" value="ABC_transpr_CbiO/EcfA_su"/>
</dbReference>
<sequence>MTHQITMTDVTFTYPGQSRPQLKHVTLSIKQGAFVAIMGGNGSGKSTLCKCLNGLIPHYYVGDYTGKTTINSHDTTEVSVSALSKHVGYVYQDFENQLVSPRVLDDACFAPLHFGLSDFKARGERALELMAIDHLKDRYIWQLSGGQKHLLALSGILSLNPDIIIVDEPVSQLDPFHAEVIYKQLKALHQQGKTVIVIEHHASFVARYAEEVILMSEGELLTHTSVREALENDAVLSQAGVYPPEVTMMARKMKRHDHPLPLTIDEAERYFRPLLKQTEENQVESMPTVNKNAAVQLKGVSFHYQSLEKTTHQVFDQLDLSLYQGERVALIGNNGAGKSSLMKLLTGQFKPKTGQIKIFNEDINKQSPEQLAEYVTYIHQNPEHMFIDDSVEKDIGYFLKMRHTPNLDQRVATLLERFDLTSLKSRDARLLSGGQMRRTSLAIGEGTSPRLLLLDEPTATLDMVAKQHVKRLMQNQTGEEKTIVMATHDVSLVFDWATRVIVLNNGQIIFDGVPEQLVDDYHVLNKAGIILPEVVELSRRLELPLMKNQQMFIDCLQDEVI</sequence>
<dbReference type="OrthoDB" id="501320at2"/>
<reference evidence="9 10" key="1">
    <citation type="submission" date="2018-05" db="EMBL/GenBank/DDBJ databases">
        <title>Genomic Encyclopedia of Type Strains, Phase IV (KMG-IV): sequencing the most valuable type-strain genomes for metagenomic binning, comparative biology and taxonomic classification.</title>
        <authorList>
            <person name="Goeker M."/>
        </authorList>
    </citation>
    <scope>NUCLEOTIDE SEQUENCE [LARGE SCALE GENOMIC DNA]</scope>
    <source>
        <strain evidence="9 10">DSM 22440</strain>
    </source>
</reference>
<dbReference type="GO" id="GO:0016887">
    <property type="term" value="F:ATP hydrolysis activity"/>
    <property type="evidence" value="ECO:0007669"/>
    <property type="project" value="InterPro"/>
</dbReference>
<name>A0A2V3W689_9BACI</name>
<dbReference type="SUPFAM" id="SSF52540">
    <property type="entry name" value="P-loop containing nucleoside triphosphate hydrolases"/>
    <property type="match status" value="2"/>
</dbReference>
<keyword evidence="6" id="KW-1278">Translocase</keyword>
<dbReference type="Proteomes" id="UP000247922">
    <property type="component" value="Unassembled WGS sequence"/>
</dbReference>
<keyword evidence="7" id="KW-0472">Membrane</keyword>
<evidence type="ECO:0000313" key="9">
    <source>
        <dbReference type="EMBL" id="PXW89837.1"/>
    </source>
</evidence>
<dbReference type="GO" id="GO:0042626">
    <property type="term" value="F:ATPase-coupled transmembrane transporter activity"/>
    <property type="evidence" value="ECO:0007669"/>
    <property type="project" value="TreeGrafter"/>
</dbReference>
<dbReference type="InterPro" id="IPR050095">
    <property type="entry name" value="ECF_ABC_transporter_ATP-bd"/>
</dbReference>
<keyword evidence="5 9" id="KW-0067">ATP-binding</keyword>
<evidence type="ECO:0000256" key="4">
    <source>
        <dbReference type="ARBA" id="ARBA00022741"/>
    </source>
</evidence>
<dbReference type="PANTHER" id="PTHR43553">
    <property type="entry name" value="HEAVY METAL TRANSPORTER"/>
    <property type="match status" value="1"/>
</dbReference>
<dbReference type="RefSeq" id="WP_110251697.1">
    <property type="nucleotide sequence ID" value="NZ_QJJR01000009.1"/>
</dbReference>
<accession>A0A2V3W689</accession>
<dbReference type="Pfam" id="PF00005">
    <property type="entry name" value="ABC_tran"/>
    <property type="match status" value="2"/>
</dbReference>
<dbReference type="InterPro" id="IPR027417">
    <property type="entry name" value="P-loop_NTPase"/>
</dbReference>
<keyword evidence="10" id="KW-1185">Reference proteome</keyword>
<dbReference type="PROSITE" id="PS50893">
    <property type="entry name" value="ABC_TRANSPORTER_2"/>
    <property type="match status" value="2"/>
</dbReference>
<feature type="domain" description="ABC transporter" evidence="8">
    <location>
        <begin position="5"/>
        <end position="242"/>
    </location>
</feature>
<keyword evidence="3" id="KW-1003">Cell membrane</keyword>
<evidence type="ECO:0000256" key="2">
    <source>
        <dbReference type="ARBA" id="ARBA00022448"/>
    </source>
</evidence>
<dbReference type="SMART" id="SM00382">
    <property type="entry name" value="AAA"/>
    <property type="match status" value="2"/>
</dbReference>
<dbReference type="GO" id="GO:0005524">
    <property type="term" value="F:ATP binding"/>
    <property type="evidence" value="ECO:0007669"/>
    <property type="project" value="UniProtKB-KW"/>
</dbReference>
<evidence type="ECO:0000256" key="6">
    <source>
        <dbReference type="ARBA" id="ARBA00022967"/>
    </source>
</evidence>
<comment type="caution">
    <text evidence="9">The sequence shown here is derived from an EMBL/GenBank/DDBJ whole genome shotgun (WGS) entry which is preliminary data.</text>
</comment>